<protein>
    <submittedName>
        <fullName evidence="2">Uncharacterized protein</fullName>
    </submittedName>
</protein>
<gene>
    <name evidence="2" type="ORF">ILEXP_LOCUS31321</name>
</gene>
<reference evidence="2 3" key="1">
    <citation type="submission" date="2024-02" db="EMBL/GenBank/DDBJ databases">
        <authorList>
            <person name="Vignale AGUSTIN F."/>
            <person name="Sosa J E."/>
            <person name="Modenutti C."/>
        </authorList>
    </citation>
    <scope>NUCLEOTIDE SEQUENCE [LARGE SCALE GENOMIC DNA]</scope>
</reference>
<sequence>MEMRFKVQDRGIYQRWQIPIHGVKTSIPPTKSKCQKHPQKNNGAGSAETRGLNKTIHPSNIHHTSTSTGEKARKPWKLLAAERKQRRADKSQKGLRISDRKQQSRQRSSQNETLQSSARTSFQQSIIKHFKVDQKFPLADPTVFEAKDYRGGLV</sequence>
<organism evidence="2 3">
    <name type="scientific">Ilex paraguariensis</name>
    <name type="common">yerba mate</name>
    <dbReference type="NCBI Taxonomy" id="185542"/>
    <lineage>
        <taxon>Eukaryota</taxon>
        <taxon>Viridiplantae</taxon>
        <taxon>Streptophyta</taxon>
        <taxon>Embryophyta</taxon>
        <taxon>Tracheophyta</taxon>
        <taxon>Spermatophyta</taxon>
        <taxon>Magnoliopsida</taxon>
        <taxon>eudicotyledons</taxon>
        <taxon>Gunneridae</taxon>
        <taxon>Pentapetalae</taxon>
        <taxon>asterids</taxon>
        <taxon>campanulids</taxon>
        <taxon>Aquifoliales</taxon>
        <taxon>Aquifoliaceae</taxon>
        <taxon>Ilex</taxon>
    </lineage>
</organism>
<name>A0ABC8SZ31_9AQUA</name>
<comment type="caution">
    <text evidence="2">The sequence shown here is derived from an EMBL/GenBank/DDBJ whole genome shotgun (WGS) entry which is preliminary data.</text>
</comment>
<evidence type="ECO:0000313" key="3">
    <source>
        <dbReference type="Proteomes" id="UP001642360"/>
    </source>
</evidence>
<feature type="compositionally biased region" description="Basic and acidic residues" evidence="1">
    <location>
        <begin position="80"/>
        <end position="102"/>
    </location>
</feature>
<feature type="region of interest" description="Disordered" evidence="1">
    <location>
        <begin position="24"/>
        <end position="120"/>
    </location>
</feature>
<accession>A0ABC8SZ31</accession>
<feature type="compositionally biased region" description="Polar residues" evidence="1">
    <location>
        <begin position="111"/>
        <end position="120"/>
    </location>
</feature>
<keyword evidence="3" id="KW-1185">Reference proteome</keyword>
<dbReference type="Proteomes" id="UP001642360">
    <property type="component" value="Unassembled WGS sequence"/>
</dbReference>
<proteinExistence type="predicted"/>
<dbReference type="AlphaFoldDB" id="A0ABC8SZ31"/>
<feature type="compositionally biased region" description="Polar residues" evidence="1">
    <location>
        <begin position="56"/>
        <end position="69"/>
    </location>
</feature>
<evidence type="ECO:0000313" key="2">
    <source>
        <dbReference type="EMBL" id="CAK9162453.1"/>
    </source>
</evidence>
<dbReference type="EMBL" id="CAUOFW020003861">
    <property type="protein sequence ID" value="CAK9162453.1"/>
    <property type="molecule type" value="Genomic_DNA"/>
</dbReference>
<evidence type="ECO:0000256" key="1">
    <source>
        <dbReference type="SAM" id="MobiDB-lite"/>
    </source>
</evidence>